<feature type="compositionally biased region" description="Polar residues" evidence="1">
    <location>
        <begin position="113"/>
        <end position="123"/>
    </location>
</feature>
<dbReference type="EMBL" id="JAGRRH010000006">
    <property type="protein sequence ID" value="KAG7368662.1"/>
    <property type="molecule type" value="Genomic_DNA"/>
</dbReference>
<reference evidence="2" key="2">
    <citation type="submission" date="2021-04" db="EMBL/GenBank/DDBJ databases">
        <authorList>
            <person name="Podell S."/>
        </authorList>
    </citation>
    <scope>NUCLEOTIDE SEQUENCE</scope>
    <source>
        <strain evidence="2">Hildebrandi</strain>
    </source>
</reference>
<accession>A0A9K3LV51</accession>
<dbReference type="OrthoDB" id="57429at2759"/>
<feature type="compositionally biased region" description="Basic and acidic residues" evidence="1">
    <location>
        <begin position="309"/>
        <end position="319"/>
    </location>
</feature>
<feature type="compositionally biased region" description="Basic and acidic residues" evidence="1">
    <location>
        <begin position="438"/>
        <end position="448"/>
    </location>
</feature>
<evidence type="ECO:0000313" key="3">
    <source>
        <dbReference type="Proteomes" id="UP000693970"/>
    </source>
</evidence>
<feature type="compositionally biased region" description="Basic residues" evidence="1">
    <location>
        <begin position="603"/>
        <end position="612"/>
    </location>
</feature>
<feature type="region of interest" description="Disordered" evidence="1">
    <location>
        <begin position="437"/>
        <end position="719"/>
    </location>
</feature>
<gene>
    <name evidence="2" type="ORF">IV203_031405</name>
</gene>
<keyword evidence="3" id="KW-1185">Reference proteome</keyword>
<name>A0A9K3LV51_9STRA</name>
<feature type="region of interest" description="Disordered" evidence="1">
    <location>
        <begin position="155"/>
        <end position="187"/>
    </location>
</feature>
<feature type="region of interest" description="Disordered" evidence="1">
    <location>
        <begin position="361"/>
        <end position="399"/>
    </location>
</feature>
<evidence type="ECO:0000313" key="2">
    <source>
        <dbReference type="EMBL" id="KAG7368662.1"/>
    </source>
</evidence>
<dbReference type="AlphaFoldDB" id="A0A9K3LV51"/>
<reference evidence="2" key="1">
    <citation type="journal article" date="2021" name="Sci. Rep.">
        <title>Diploid genomic architecture of Nitzschia inconspicua, an elite biomass production diatom.</title>
        <authorList>
            <person name="Oliver A."/>
            <person name="Podell S."/>
            <person name="Pinowska A."/>
            <person name="Traller J.C."/>
            <person name="Smith S.R."/>
            <person name="McClure R."/>
            <person name="Beliaev A."/>
            <person name="Bohutskyi P."/>
            <person name="Hill E.A."/>
            <person name="Rabines A."/>
            <person name="Zheng H."/>
            <person name="Allen L.Z."/>
            <person name="Kuo A."/>
            <person name="Grigoriev I.V."/>
            <person name="Allen A.E."/>
            <person name="Hazlebeck D."/>
            <person name="Allen E.E."/>
        </authorList>
    </citation>
    <scope>NUCLEOTIDE SEQUENCE</scope>
    <source>
        <strain evidence="2">Hildebrandi</strain>
    </source>
</reference>
<dbReference type="Proteomes" id="UP000693970">
    <property type="component" value="Unassembled WGS sequence"/>
</dbReference>
<feature type="compositionally biased region" description="Gly residues" evidence="1">
    <location>
        <begin position="155"/>
        <end position="164"/>
    </location>
</feature>
<proteinExistence type="predicted"/>
<feature type="region of interest" description="Disordered" evidence="1">
    <location>
        <begin position="309"/>
        <end position="333"/>
    </location>
</feature>
<protein>
    <submittedName>
        <fullName evidence="2">Uncharacterized protein</fullName>
    </submittedName>
</protein>
<feature type="compositionally biased region" description="Low complexity" evidence="1">
    <location>
        <begin position="510"/>
        <end position="528"/>
    </location>
</feature>
<feature type="compositionally biased region" description="Basic and acidic residues" evidence="1">
    <location>
        <begin position="667"/>
        <end position="712"/>
    </location>
</feature>
<organism evidence="2 3">
    <name type="scientific">Nitzschia inconspicua</name>
    <dbReference type="NCBI Taxonomy" id="303405"/>
    <lineage>
        <taxon>Eukaryota</taxon>
        <taxon>Sar</taxon>
        <taxon>Stramenopiles</taxon>
        <taxon>Ochrophyta</taxon>
        <taxon>Bacillariophyta</taxon>
        <taxon>Bacillariophyceae</taxon>
        <taxon>Bacillariophycidae</taxon>
        <taxon>Bacillariales</taxon>
        <taxon>Bacillariaceae</taxon>
        <taxon>Nitzschia</taxon>
    </lineage>
</organism>
<feature type="compositionally biased region" description="Polar residues" evidence="1">
    <location>
        <begin position="53"/>
        <end position="69"/>
    </location>
</feature>
<sequence length="719" mass="80265">MAPRKATPGGNKKKKMKIQQQQHTKTVSLGKENGNAKTPSQRAMDDGKKLPIISTSENQKSSGVSPNRSLSHRSYLRDSSGNTSQQSPSSPLRITTLTPWMTGGHMMRAPSKPTLTLPKNWTTRSGRFRPSEFGWGFTDARSTFGVITAGLSAVSGGGWSGRGGSRPPSSRNIQQQQNGGKDEEITEDPEQQAKFYADLDEKGIKQIIVVDAEWETRSAISVVSMSDASYILDLAQQKQFRHNQRQEEALEEAFILYKVALAEGAVDDEQMFFMLLEETKKELDQKYAERDRKLDQMLDEALEAEIKRREKEKQRKLDHGSSQTNDNQENFDSDDAITTHQIAEEEYYNEVLKTTSEMFTKLKGDDESKPTLPVTRSDNTHPENDETASPKKSSPGLFSCCGRDVENSVVVSNKPTMGELVSKSLQQRDPAYFKKLRRQQEEEKKKLQQMELTDEDKWWQNNTVKVDVPDVEEDMPSKKSNESFDTSSELGSDSVRRRKRSNTTSFQGNPSPRRNSKSTKSSSAFSMETSEDDPKSTGSNIGDPHSPEKSSIPCRVSDSSLSSIHTSTESQTLPDNNPSPPQRTVSKKIKKRASSLTPNDAPKRKKSTKKSKCTTELGSTGGGIDPTIPVIKGKKKKNGKALPGADEKSPKKVTKKKSIDKLSNISPKKDVSYKKTDVKCHDRGTIEGKEERRKKDKKTVTKEKKKRLDNSESNKSGKN</sequence>
<evidence type="ECO:0000256" key="1">
    <source>
        <dbReference type="SAM" id="MobiDB-lite"/>
    </source>
</evidence>
<feature type="region of interest" description="Disordered" evidence="1">
    <location>
        <begin position="1"/>
        <end position="123"/>
    </location>
</feature>
<comment type="caution">
    <text evidence="2">The sequence shown here is derived from an EMBL/GenBank/DDBJ whole genome shotgun (WGS) entry which is preliminary data.</text>
</comment>
<feature type="compositionally biased region" description="Low complexity" evidence="1">
    <location>
        <begin position="557"/>
        <end position="570"/>
    </location>
</feature>